<dbReference type="AlphaFoldDB" id="A0A1R0ZB52"/>
<comment type="similarity">
    <text evidence="6">Belongs to the mannonate dehydratase family.</text>
</comment>
<dbReference type="EMBL" id="MPTW01000017">
    <property type="protein sequence ID" value="OME65839.1"/>
    <property type="molecule type" value="Genomic_DNA"/>
</dbReference>
<comment type="pathway">
    <text evidence="5">Carbohydrate metabolism; pentose and glucuronate interconversion.</text>
</comment>
<dbReference type="Gene3D" id="3.20.20.150">
    <property type="entry name" value="Divalent-metal-dependent TIM barrel enzymes"/>
    <property type="match status" value="1"/>
</dbReference>
<sequence>MRLGIGLYRHMLHTDYYRFAKQAGCEAVVVHLVNYYGDINDEGLPSTDGQRNYGVARLNDPIWEYENLVKLKEELNQEGLEFAAIENFNPSDWYDVLLAGPKRDEQIEQIKQIIRNVGRAGIPVIGYNFSIAGVWGHIQKPSARGGALTSTFHPDSNELNHPIPLGQVWNMTYDASLLDKGYLPPTSEQEIWDRLAYFLERVLPVAEEAGVKLALHPDDPPMPQIRQHARLVNEPDKYQKMIDLVPSQSNSIEFCMGSIQEMVSGDVYEAIDQYASQDKISYVHFRNVKGKVPHYTEVFVDEGDIDMLKALRVLKNHQFTGVLIPDHTPLMTCDAPWHAGMAYALGYMRAIMRQVEQE</sequence>
<dbReference type="UniPathway" id="UPA00246"/>
<evidence type="ECO:0000313" key="11">
    <source>
        <dbReference type="EMBL" id="OME65839.1"/>
    </source>
</evidence>
<dbReference type="PANTHER" id="PTHR30387:SF2">
    <property type="entry name" value="MANNONATE DEHYDRATASE"/>
    <property type="match status" value="1"/>
</dbReference>
<organism evidence="11 12">
    <name type="scientific">Paenibacillus odorifer</name>
    <dbReference type="NCBI Taxonomy" id="189426"/>
    <lineage>
        <taxon>Bacteria</taxon>
        <taxon>Bacillati</taxon>
        <taxon>Bacillota</taxon>
        <taxon>Bacilli</taxon>
        <taxon>Bacillales</taxon>
        <taxon>Paenibacillaceae</taxon>
        <taxon>Paenibacillus</taxon>
    </lineage>
</organism>
<proteinExistence type="inferred from homology"/>
<comment type="catalytic activity">
    <reaction evidence="1">
        <text>D-mannonate = 2-dehydro-3-deoxy-D-gluconate + H2O</text>
        <dbReference type="Rhea" id="RHEA:20097"/>
        <dbReference type="ChEBI" id="CHEBI:15377"/>
        <dbReference type="ChEBI" id="CHEBI:17767"/>
        <dbReference type="ChEBI" id="CHEBI:57990"/>
        <dbReference type="EC" id="4.2.1.8"/>
    </reaction>
</comment>
<evidence type="ECO:0000256" key="2">
    <source>
        <dbReference type="ARBA" id="ARBA00001936"/>
    </source>
</evidence>
<keyword evidence="9" id="KW-0464">Manganese</keyword>
<dbReference type="PANTHER" id="PTHR30387">
    <property type="entry name" value="MANNONATE DEHYDRATASE"/>
    <property type="match status" value="1"/>
</dbReference>
<dbReference type="Proteomes" id="UP000187425">
    <property type="component" value="Unassembled WGS sequence"/>
</dbReference>
<evidence type="ECO:0000256" key="5">
    <source>
        <dbReference type="ARBA" id="ARBA00004892"/>
    </source>
</evidence>
<dbReference type="OrthoDB" id="9780250at2"/>
<comment type="cofactor">
    <cofactor evidence="3">
        <name>Fe(2+)</name>
        <dbReference type="ChEBI" id="CHEBI:29033"/>
    </cofactor>
</comment>
<dbReference type="InterPro" id="IPR036237">
    <property type="entry name" value="Xyl_isomerase-like_sf"/>
</dbReference>
<dbReference type="InterPro" id="IPR004628">
    <property type="entry name" value="Man_deHydtase"/>
</dbReference>
<name>A0A1R0ZB52_9BACL</name>
<evidence type="ECO:0000313" key="12">
    <source>
        <dbReference type="Proteomes" id="UP000187425"/>
    </source>
</evidence>
<evidence type="ECO:0000256" key="10">
    <source>
        <dbReference type="ARBA" id="ARBA00023239"/>
    </source>
</evidence>
<evidence type="ECO:0000256" key="3">
    <source>
        <dbReference type="ARBA" id="ARBA00001954"/>
    </source>
</evidence>
<gene>
    <name evidence="11" type="ORF">BSK65_23935</name>
</gene>
<dbReference type="SUPFAM" id="SSF51658">
    <property type="entry name" value="Xylose isomerase-like"/>
    <property type="match status" value="1"/>
</dbReference>
<evidence type="ECO:0000256" key="6">
    <source>
        <dbReference type="ARBA" id="ARBA00007389"/>
    </source>
</evidence>
<reference evidence="11 12" key="1">
    <citation type="submission" date="2016-11" db="EMBL/GenBank/DDBJ databases">
        <title>Paenibacillus species isolates.</title>
        <authorList>
            <person name="Beno S.M."/>
        </authorList>
    </citation>
    <scope>NUCLEOTIDE SEQUENCE [LARGE SCALE GENOMIC DNA]</scope>
    <source>
        <strain evidence="11 12">FSL H7-0443</strain>
    </source>
</reference>
<comment type="cofactor">
    <cofactor evidence="2">
        <name>Mn(2+)</name>
        <dbReference type="ChEBI" id="CHEBI:29035"/>
    </cofactor>
</comment>
<dbReference type="RefSeq" id="WP_076286267.1">
    <property type="nucleotide sequence ID" value="NZ_MPTW01000017.1"/>
</dbReference>
<dbReference type="GO" id="GO:0008927">
    <property type="term" value="F:mannonate dehydratase activity"/>
    <property type="evidence" value="ECO:0007669"/>
    <property type="project" value="UniProtKB-EC"/>
</dbReference>
<dbReference type="GO" id="GO:0008198">
    <property type="term" value="F:ferrous iron binding"/>
    <property type="evidence" value="ECO:0007669"/>
    <property type="project" value="TreeGrafter"/>
</dbReference>
<keyword evidence="8" id="KW-0408">Iron</keyword>
<accession>A0A1R0ZB52</accession>
<dbReference type="Pfam" id="PF03786">
    <property type="entry name" value="UxuA"/>
    <property type="match status" value="2"/>
</dbReference>
<protein>
    <recommendedName>
        <fullName evidence="7">mannonate dehydratase</fullName>
        <ecNumber evidence="7">4.2.1.8</ecNumber>
    </recommendedName>
</protein>
<comment type="function">
    <text evidence="4">Catalyzes the dehydration of D-mannonate.</text>
</comment>
<evidence type="ECO:0000256" key="1">
    <source>
        <dbReference type="ARBA" id="ARBA00001794"/>
    </source>
</evidence>
<dbReference type="GO" id="GO:0030145">
    <property type="term" value="F:manganese ion binding"/>
    <property type="evidence" value="ECO:0007669"/>
    <property type="project" value="TreeGrafter"/>
</dbReference>
<evidence type="ECO:0000256" key="4">
    <source>
        <dbReference type="ARBA" id="ARBA00002713"/>
    </source>
</evidence>
<evidence type="ECO:0000256" key="9">
    <source>
        <dbReference type="ARBA" id="ARBA00023211"/>
    </source>
</evidence>
<evidence type="ECO:0000256" key="8">
    <source>
        <dbReference type="ARBA" id="ARBA00023004"/>
    </source>
</evidence>
<comment type="caution">
    <text evidence="11">The sequence shown here is derived from an EMBL/GenBank/DDBJ whole genome shotgun (WGS) entry which is preliminary data.</text>
</comment>
<dbReference type="EC" id="4.2.1.8" evidence="7"/>
<dbReference type="GO" id="GO:0042840">
    <property type="term" value="P:D-glucuronate catabolic process"/>
    <property type="evidence" value="ECO:0007669"/>
    <property type="project" value="TreeGrafter"/>
</dbReference>
<evidence type="ECO:0000256" key="7">
    <source>
        <dbReference type="ARBA" id="ARBA00012927"/>
    </source>
</evidence>
<keyword evidence="10" id="KW-0456">Lyase</keyword>